<dbReference type="PANTHER" id="PTHR43143:SF1">
    <property type="entry name" value="SERINE_THREONINE-PROTEIN PHOSPHATASE CPPED1"/>
    <property type="match status" value="1"/>
</dbReference>
<dbReference type="AlphaFoldDB" id="A0A9E8N792"/>
<dbReference type="InterPro" id="IPR004843">
    <property type="entry name" value="Calcineurin-like_PHP"/>
</dbReference>
<sequence>MKRRSFLQAASLAPVSLAGINSLVKPKEVLRFGICADLHYDLIPDATERLGAFVTAMNEQKADFIIQMGDFCTPKEINRPILEVWNRFEKSKYHVIGNHETDGGFMHAQVVDFWKAKGAYYSFDANNYHFVVLNGNEKNPAGYKGYPRYIGAEQREWLTRDLKDTKLPAIVFCHQGLDNDVAGIEQAVAIRRIFEKATNASGDSKVRMVFSGHHHQDYQNEINGIPYVQINSMSYYWAGEKKNTTTYDEALTKKYPYLSSMLRYKDPLWALVTIFSDGRIDISGTTSKFLDRSPDQAGITEVESIYPVVSVVSDRHYSSPGK</sequence>
<organism evidence="2 3">
    <name type="scientific">Dyadobacter pollutisoli</name>
    <dbReference type="NCBI Taxonomy" id="2910158"/>
    <lineage>
        <taxon>Bacteria</taxon>
        <taxon>Pseudomonadati</taxon>
        <taxon>Bacteroidota</taxon>
        <taxon>Cytophagia</taxon>
        <taxon>Cytophagales</taxon>
        <taxon>Spirosomataceae</taxon>
        <taxon>Dyadobacter</taxon>
    </lineage>
</organism>
<protein>
    <submittedName>
        <fullName evidence="2">Metallophosphoesterase</fullName>
    </submittedName>
</protein>
<dbReference type="Pfam" id="PF00149">
    <property type="entry name" value="Metallophos"/>
    <property type="match status" value="1"/>
</dbReference>
<feature type="domain" description="Calcineurin-like phosphoesterase" evidence="1">
    <location>
        <begin position="30"/>
        <end position="216"/>
    </location>
</feature>
<dbReference type="Gene3D" id="3.60.21.10">
    <property type="match status" value="1"/>
</dbReference>
<evidence type="ECO:0000313" key="3">
    <source>
        <dbReference type="Proteomes" id="UP001164653"/>
    </source>
</evidence>
<dbReference type="SUPFAM" id="SSF56300">
    <property type="entry name" value="Metallo-dependent phosphatases"/>
    <property type="match status" value="1"/>
</dbReference>
<evidence type="ECO:0000259" key="1">
    <source>
        <dbReference type="Pfam" id="PF00149"/>
    </source>
</evidence>
<dbReference type="PANTHER" id="PTHR43143">
    <property type="entry name" value="METALLOPHOSPHOESTERASE, CALCINEURIN SUPERFAMILY"/>
    <property type="match status" value="1"/>
</dbReference>
<dbReference type="Proteomes" id="UP001164653">
    <property type="component" value="Chromosome"/>
</dbReference>
<gene>
    <name evidence="2" type="ORF">ON006_20310</name>
</gene>
<dbReference type="KEGG" id="dpf:ON006_20310"/>
<dbReference type="GO" id="GO:0016787">
    <property type="term" value="F:hydrolase activity"/>
    <property type="evidence" value="ECO:0007669"/>
    <property type="project" value="InterPro"/>
</dbReference>
<proteinExistence type="predicted"/>
<name>A0A9E8N792_9BACT</name>
<reference evidence="2" key="1">
    <citation type="submission" date="2022-11" db="EMBL/GenBank/DDBJ databases">
        <title>Dyadobacter pollutisoli sp. nov., isolated from plastic dumped soil.</title>
        <authorList>
            <person name="Kim J.M."/>
            <person name="Kim K.R."/>
            <person name="Lee J.K."/>
            <person name="Hao L."/>
            <person name="Jeon C.O."/>
        </authorList>
    </citation>
    <scope>NUCLEOTIDE SEQUENCE</scope>
    <source>
        <strain evidence="2">U1</strain>
    </source>
</reference>
<dbReference type="EMBL" id="CP112998">
    <property type="protein sequence ID" value="WAC10093.1"/>
    <property type="molecule type" value="Genomic_DNA"/>
</dbReference>
<keyword evidence="3" id="KW-1185">Reference proteome</keyword>
<dbReference type="RefSeq" id="WP_244823687.1">
    <property type="nucleotide sequence ID" value="NZ_CP112998.1"/>
</dbReference>
<dbReference type="InterPro" id="IPR051918">
    <property type="entry name" value="STPP_CPPED1"/>
</dbReference>
<accession>A0A9E8N792</accession>
<dbReference type="InterPro" id="IPR029052">
    <property type="entry name" value="Metallo-depent_PP-like"/>
</dbReference>
<evidence type="ECO:0000313" key="2">
    <source>
        <dbReference type="EMBL" id="WAC10093.1"/>
    </source>
</evidence>